<dbReference type="InterPro" id="IPR001752">
    <property type="entry name" value="Kinesin_motor_dom"/>
</dbReference>
<name>A0A5E4LXW1_9HEMI</name>
<evidence type="ECO:0000313" key="5">
    <source>
        <dbReference type="Proteomes" id="UP000325440"/>
    </source>
</evidence>
<dbReference type="OrthoDB" id="6646300at2759"/>
<dbReference type="InterPro" id="IPR036961">
    <property type="entry name" value="Kinesin_motor_dom_sf"/>
</dbReference>
<evidence type="ECO:0000313" key="4">
    <source>
        <dbReference type="EMBL" id="VVC24352.1"/>
    </source>
</evidence>
<dbReference type="GO" id="GO:0016787">
    <property type="term" value="F:hydrolase activity"/>
    <property type="evidence" value="ECO:0007669"/>
    <property type="project" value="UniProtKB-KW"/>
</dbReference>
<dbReference type="GO" id="GO:0005524">
    <property type="term" value="F:ATP binding"/>
    <property type="evidence" value="ECO:0007669"/>
    <property type="project" value="UniProtKB-KW"/>
</dbReference>
<organism evidence="4 5">
    <name type="scientific">Cinara cedri</name>
    <dbReference type="NCBI Taxonomy" id="506608"/>
    <lineage>
        <taxon>Eukaryota</taxon>
        <taxon>Metazoa</taxon>
        <taxon>Ecdysozoa</taxon>
        <taxon>Arthropoda</taxon>
        <taxon>Hexapoda</taxon>
        <taxon>Insecta</taxon>
        <taxon>Pterygota</taxon>
        <taxon>Neoptera</taxon>
        <taxon>Paraneoptera</taxon>
        <taxon>Hemiptera</taxon>
        <taxon>Sternorrhyncha</taxon>
        <taxon>Aphidomorpha</taxon>
        <taxon>Aphidoidea</taxon>
        <taxon>Aphididae</taxon>
        <taxon>Lachninae</taxon>
        <taxon>Cinara</taxon>
    </lineage>
</organism>
<dbReference type="Gene3D" id="3.40.850.10">
    <property type="entry name" value="Kinesin motor domain"/>
    <property type="match status" value="1"/>
</dbReference>
<dbReference type="EMBL" id="CABPRJ010000002">
    <property type="protein sequence ID" value="VVC24352.1"/>
    <property type="molecule type" value="Genomic_DNA"/>
</dbReference>
<dbReference type="Proteomes" id="UP000325440">
    <property type="component" value="Unassembled WGS sequence"/>
</dbReference>
<proteinExistence type="predicted"/>
<evidence type="ECO:0000259" key="3">
    <source>
        <dbReference type="Pfam" id="PF00225"/>
    </source>
</evidence>
<evidence type="ECO:0000256" key="1">
    <source>
        <dbReference type="ARBA" id="ARBA00022741"/>
    </source>
</evidence>
<sequence>MELRNDRGGILAMSCTEIKDNRMFDLLQADDDSDLLKPVLIKNVSRHHVESSGSAKHTFWKANAKRTAVRGNLQAPVHVYDFIVTLYYWSTSEHYTLPGSKCSKVQIAELAGVGRDSMKPLKHQIQANRAAMELSQLLEHIVKVNAKDDKRNSIKHMKSSSTLTMLKYFHDSLLKQYTTLRVICHIRPELELLNTNISVLEFGKSLRRLSTSTVDVPVSSPESMQLYASFIQTEHLAHELHLCGRMQGQRSMGTMTAKRYERLRNSVLNFLKSETDDIVLAKRNFVDIFTLLSVLREYHDKITNEENNEKTRNTLKFAPFLLKSLLVDKNAVKQTTEKVQQAVNQTLPVSTTGPEYWEAFVAENPSDFFEYEQMCAEIRDAQRLFEIDSKEILKYQENVLQLRDKMDKFRRLRYLSGIEEYEASTGNVIVPDKEKLMFQNIKRADAELTKVNENFVQKLNHLNRISAEHIKMNMDIHSRFTVQCF</sequence>
<dbReference type="GO" id="GO:0003777">
    <property type="term" value="F:microtubule motor activity"/>
    <property type="evidence" value="ECO:0007669"/>
    <property type="project" value="InterPro"/>
</dbReference>
<dbReference type="GO" id="GO:0007018">
    <property type="term" value="P:microtubule-based movement"/>
    <property type="evidence" value="ECO:0007669"/>
    <property type="project" value="InterPro"/>
</dbReference>
<evidence type="ECO:0000256" key="2">
    <source>
        <dbReference type="ARBA" id="ARBA00022840"/>
    </source>
</evidence>
<gene>
    <name evidence="4" type="ORF">CINCED_3A021496</name>
</gene>
<protein>
    <submittedName>
        <fullName evidence="4">P-loop containing nucleoside triphosphate hydrolase,Kinesin motor domain</fullName>
    </submittedName>
</protein>
<dbReference type="GO" id="GO:0008017">
    <property type="term" value="F:microtubule binding"/>
    <property type="evidence" value="ECO:0007669"/>
    <property type="project" value="InterPro"/>
</dbReference>
<dbReference type="SUPFAM" id="SSF52540">
    <property type="entry name" value="P-loop containing nucleoside triphosphate hydrolases"/>
    <property type="match status" value="1"/>
</dbReference>
<dbReference type="Pfam" id="PF00225">
    <property type="entry name" value="Kinesin"/>
    <property type="match status" value="1"/>
</dbReference>
<keyword evidence="2" id="KW-0067">ATP-binding</keyword>
<dbReference type="AlphaFoldDB" id="A0A5E4LXW1"/>
<reference evidence="4 5" key="1">
    <citation type="submission" date="2019-08" db="EMBL/GenBank/DDBJ databases">
        <authorList>
            <person name="Alioto T."/>
            <person name="Alioto T."/>
            <person name="Gomez Garrido J."/>
        </authorList>
    </citation>
    <scope>NUCLEOTIDE SEQUENCE [LARGE SCALE GENOMIC DNA]</scope>
</reference>
<keyword evidence="1" id="KW-0547">Nucleotide-binding</keyword>
<dbReference type="InterPro" id="IPR027417">
    <property type="entry name" value="P-loop_NTPase"/>
</dbReference>
<keyword evidence="5" id="KW-1185">Reference proteome</keyword>
<accession>A0A5E4LXW1</accession>
<keyword evidence="4" id="KW-0378">Hydrolase</keyword>
<feature type="domain" description="Kinesin motor" evidence="3">
    <location>
        <begin position="11"/>
        <end position="207"/>
    </location>
</feature>